<dbReference type="Proteomes" id="UP000335415">
    <property type="component" value="Unassembled WGS sequence"/>
</dbReference>
<sequence length="251" mass="27052">MAGALSLPAAAQLLTPGQFKVGMEISYPPFESYDGDKVVGSDPEFSHLLAEQMQAKAVFIDTRFTGLILGLSAGKFDAVISGMYITPERQKQADAIPYARTGAAIMVTQDSPVKPQTEQDLCGLKVGLQQGTVWVGMLKTLSDTDCRPAGKAPIVVQEFPSAPEVSQALMSKNVQVQMEIAGAAHMFAQRTKGRIIVTSSTLIYPQTLGIYVKKGNDQLLSAIKQAMTTLRANGQYQALLEKYQLEPVPAE</sequence>
<dbReference type="CDD" id="cd01004">
    <property type="entry name" value="PBP2_MidA_like"/>
    <property type="match status" value="1"/>
</dbReference>
<reference evidence="4 5" key="1">
    <citation type="submission" date="2019-09" db="EMBL/GenBank/DDBJ databases">
        <authorList>
            <person name="Li Y."/>
        </authorList>
    </citation>
    <scope>NUCLEOTIDE SEQUENCE [LARGE SCALE GENOMIC DNA]</scope>
    <source>
        <strain evidence="4 5">L3-3HA</strain>
    </source>
</reference>
<evidence type="ECO:0000256" key="1">
    <source>
        <dbReference type="ARBA" id="ARBA00010333"/>
    </source>
</evidence>
<comment type="caution">
    <text evidence="4">The sequence shown here is derived from an EMBL/GenBank/DDBJ whole genome shotgun (WGS) entry which is preliminary data.</text>
</comment>
<comment type="similarity">
    <text evidence="1">Belongs to the bacterial solute-binding protein 3 family.</text>
</comment>
<protein>
    <submittedName>
        <fullName evidence="4">ABC transporter substrate-binding protein</fullName>
    </submittedName>
</protein>
<dbReference type="PANTHER" id="PTHR35936">
    <property type="entry name" value="MEMBRANE-BOUND LYTIC MUREIN TRANSGLYCOSYLASE F"/>
    <property type="match status" value="1"/>
</dbReference>
<proteinExistence type="inferred from homology"/>
<accession>A0A5J5G173</accession>
<dbReference type="AlphaFoldDB" id="A0A5J5G173"/>
<dbReference type="OrthoDB" id="8611212at2"/>
<evidence type="ECO:0000313" key="5">
    <source>
        <dbReference type="Proteomes" id="UP000335415"/>
    </source>
</evidence>
<evidence type="ECO:0000313" key="4">
    <source>
        <dbReference type="EMBL" id="KAA8999477.1"/>
    </source>
</evidence>
<dbReference type="SUPFAM" id="SSF53850">
    <property type="entry name" value="Periplasmic binding protein-like II"/>
    <property type="match status" value="1"/>
</dbReference>
<dbReference type="SMART" id="SM00062">
    <property type="entry name" value="PBPb"/>
    <property type="match status" value="1"/>
</dbReference>
<feature type="domain" description="Solute-binding protein family 3/N-terminal" evidence="3">
    <location>
        <begin position="18"/>
        <end position="247"/>
    </location>
</feature>
<dbReference type="Gene3D" id="3.40.190.10">
    <property type="entry name" value="Periplasmic binding protein-like II"/>
    <property type="match status" value="2"/>
</dbReference>
<evidence type="ECO:0000256" key="2">
    <source>
        <dbReference type="ARBA" id="ARBA00022729"/>
    </source>
</evidence>
<dbReference type="Pfam" id="PF00497">
    <property type="entry name" value="SBP_bac_3"/>
    <property type="match status" value="1"/>
</dbReference>
<dbReference type="PANTHER" id="PTHR35936:SF19">
    <property type="entry name" value="AMINO-ACID-BINDING PROTEIN YXEM-RELATED"/>
    <property type="match status" value="1"/>
</dbReference>
<name>A0A5J5G173_9GAMM</name>
<evidence type="ECO:0000259" key="3">
    <source>
        <dbReference type="SMART" id="SM00062"/>
    </source>
</evidence>
<gene>
    <name evidence="4" type="ORF">FJU30_13255</name>
</gene>
<organism evidence="4 5">
    <name type="scientific">Affinibrenneria salicis</name>
    <dbReference type="NCBI Taxonomy" id="2590031"/>
    <lineage>
        <taxon>Bacteria</taxon>
        <taxon>Pseudomonadati</taxon>
        <taxon>Pseudomonadota</taxon>
        <taxon>Gammaproteobacteria</taxon>
        <taxon>Enterobacterales</taxon>
        <taxon>Pectobacteriaceae</taxon>
        <taxon>Affinibrenneria</taxon>
    </lineage>
</organism>
<keyword evidence="5" id="KW-1185">Reference proteome</keyword>
<keyword evidence="2" id="KW-0732">Signal</keyword>
<dbReference type="EMBL" id="VYKJ01000006">
    <property type="protein sequence ID" value="KAA8999477.1"/>
    <property type="molecule type" value="Genomic_DNA"/>
</dbReference>
<dbReference type="InterPro" id="IPR001638">
    <property type="entry name" value="Solute-binding_3/MltF_N"/>
</dbReference>